<dbReference type="Gene3D" id="1.10.10.10">
    <property type="entry name" value="Winged helix-like DNA-binding domain superfamily/Winged helix DNA-binding domain"/>
    <property type="match status" value="1"/>
</dbReference>
<dbReference type="RefSeq" id="WP_282210663.1">
    <property type="nucleotide sequence ID" value="NZ_CP118247.1"/>
</dbReference>
<dbReference type="InterPro" id="IPR036390">
    <property type="entry name" value="WH_DNA-bd_sf"/>
</dbReference>
<dbReference type="PRINTS" id="PR00039">
    <property type="entry name" value="HTHLYSR"/>
</dbReference>
<gene>
    <name evidence="6" type="ORF">PSQ90_12705</name>
</gene>
<dbReference type="SUPFAM" id="SSF46785">
    <property type="entry name" value="Winged helix' DNA-binding domain"/>
    <property type="match status" value="1"/>
</dbReference>
<dbReference type="InterPro" id="IPR005119">
    <property type="entry name" value="LysR_subst-bd"/>
</dbReference>
<dbReference type="PANTHER" id="PTHR30537:SF20">
    <property type="entry name" value="TRANSCRIPTIONAL REGULATORY PROTEIN"/>
    <property type="match status" value="1"/>
</dbReference>
<dbReference type="PROSITE" id="PS50931">
    <property type="entry name" value="HTH_LYSR"/>
    <property type="match status" value="1"/>
</dbReference>
<keyword evidence="2" id="KW-0805">Transcription regulation</keyword>
<feature type="domain" description="HTH lysR-type" evidence="5">
    <location>
        <begin position="8"/>
        <end position="65"/>
    </location>
</feature>
<evidence type="ECO:0000313" key="6">
    <source>
        <dbReference type="EMBL" id="WDR05144.1"/>
    </source>
</evidence>
<evidence type="ECO:0000259" key="5">
    <source>
        <dbReference type="PROSITE" id="PS50931"/>
    </source>
</evidence>
<accession>A0ABY7YV11</accession>
<protein>
    <submittedName>
        <fullName evidence="6">LysR family transcriptional regulator</fullName>
    </submittedName>
</protein>
<dbReference type="InterPro" id="IPR058163">
    <property type="entry name" value="LysR-type_TF_proteobact-type"/>
</dbReference>
<dbReference type="SUPFAM" id="SSF53850">
    <property type="entry name" value="Periplasmic binding protein-like II"/>
    <property type="match status" value="1"/>
</dbReference>
<evidence type="ECO:0000256" key="4">
    <source>
        <dbReference type="ARBA" id="ARBA00023163"/>
    </source>
</evidence>
<reference evidence="6 7" key="1">
    <citation type="submission" date="2023-02" db="EMBL/GenBank/DDBJ databases">
        <title>Devosia chondri sp. nov., isolated from the phycosphere of marine algae.</title>
        <authorList>
            <person name="Kim J.M."/>
            <person name="Lee J.K."/>
            <person name="Choi B.J."/>
            <person name="Bayburt H."/>
            <person name="Jeon C.O."/>
        </authorList>
    </citation>
    <scope>NUCLEOTIDE SEQUENCE [LARGE SCALE GENOMIC DNA]</scope>
    <source>
        <strain evidence="6 7">G2-5</strain>
    </source>
</reference>
<keyword evidence="3" id="KW-0238">DNA-binding</keyword>
<dbReference type="PANTHER" id="PTHR30537">
    <property type="entry name" value="HTH-TYPE TRANSCRIPTIONAL REGULATOR"/>
    <property type="match status" value="1"/>
</dbReference>
<dbReference type="CDD" id="cd08422">
    <property type="entry name" value="PBP2_CrgA_like"/>
    <property type="match status" value="1"/>
</dbReference>
<proteinExistence type="inferred from homology"/>
<dbReference type="InterPro" id="IPR000847">
    <property type="entry name" value="LysR_HTH_N"/>
</dbReference>
<evidence type="ECO:0000256" key="1">
    <source>
        <dbReference type="ARBA" id="ARBA00009437"/>
    </source>
</evidence>
<sequence length="303" mass="34652">MRGKRQMLDWDKLRIFHTAAESGSFTHAAEKLGMSQSAVSRQISALEDDLGLKLFIRHARGLVLTEVGEQLFRTAHRMHWELQQVETQMSESQDDPTGPLIVTTTVGIGSAWLSSRLDEFLNLYPLIQLEIRLNDAELDLAMREADVAIRLHRPNQSEMILRKLFTVHNHFYASKDYIAEHGMPKDVEDLDNHRIISFGEPVPSYLGDINYLERFGRADNNPRRAALKVNAIYGMMQATRAGAGIAMLPDYVTEQEDNLVQVFNEIQIPEYEAFFVYPPALKNSKRVGVFRDFLVAKAREWSF</sequence>
<keyword evidence="4" id="KW-0804">Transcription</keyword>
<dbReference type="Pfam" id="PF03466">
    <property type="entry name" value="LysR_substrate"/>
    <property type="match status" value="1"/>
</dbReference>
<dbReference type="Gene3D" id="3.40.190.290">
    <property type="match status" value="1"/>
</dbReference>
<comment type="similarity">
    <text evidence="1">Belongs to the LysR transcriptional regulatory family.</text>
</comment>
<evidence type="ECO:0000256" key="3">
    <source>
        <dbReference type="ARBA" id="ARBA00023125"/>
    </source>
</evidence>
<dbReference type="Pfam" id="PF00126">
    <property type="entry name" value="HTH_1"/>
    <property type="match status" value="1"/>
</dbReference>
<name>A0ABY7YV11_9HYPH</name>
<evidence type="ECO:0000256" key="2">
    <source>
        <dbReference type="ARBA" id="ARBA00023015"/>
    </source>
</evidence>
<dbReference type="Proteomes" id="UP001222118">
    <property type="component" value="Chromosome"/>
</dbReference>
<keyword evidence="7" id="KW-1185">Reference proteome</keyword>
<organism evidence="6 7">
    <name type="scientific">Devosia rhodophyticola</name>
    <dbReference type="NCBI Taxonomy" id="3026423"/>
    <lineage>
        <taxon>Bacteria</taxon>
        <taxon>Pseudomonadati</taxon>
        <taxon>Pseudomonadota</taxon>
        <taxon>Alphaproteobacteria</taxon>
        <taxon>Hyphomicrobiales</taxon>
        <taxon>Devosiaceae</taxon>
        <taxon>Devosia</taxon>
    </lineage>
</organism>
<dbReference type="EMBL" id="CP118247">
    <property type="protein sequence ID" value="WDR05144.1"/>
    <property type="molecule type" value="Genomic_DNA"/>
</dbReference>
<evidence type="ECO:0000313" key="7">
    <source>
        <dbReference type="Proteomes" id="UP001222118"/>
    </source>
</evidence>
<dbReference type="InterPro" id="IPR036388">
    <property type="entry name" value="WH-like_DNA-bd_sf"/>
</dbReference>